<sequence length="584" mass="66435">MQHDKTWNRPKQRDHPGLDIFLADIVKDSTTYLCSDEECSFFSLSDLRELFPVNKRTDSVVLCQKTNFIKLDKYDGHKTYAETGQTYAPLKIPEAAPTSSLTANTKAEVIDFKPTGTSAEAPTSFVLSRAMRSVSTMLTCFIVTLLLWQHALPTIAEITDEQYRHYAESFRRYSLEMTSDQQQQLQDTLLTQYMKWKTQVPYGSGIISIEDLMIHCTIPFDIQHAAQTLWSQVEGMSQSHNEFVWEVLKTFYDFALFLESHNILPAHKEALQTLRGWKLQQQIQLNVQIRLSMGGLDDFFSPVFSSVGMIELNARIAKVNKAVKDRTFVVDSLTQTEFIGMFYRDWCIDKNIHQAVAAAEEESQRGAFLCSDAELYALALSQLVVGRLQLITLSVSAFLEELRSRPQSEWLNYEIVRLESLVTFIQADTEGHQMRADRYMERWSESWRLLLGHDVGEYRQKMESEFKVFVGWGMPQKDFFSPELSQILSQLPVPENVPPTYLELAARYNEVQFHMSPSHSTMELYHIYNAAASAAGPAGGAGSSSNPVMDQQLGVSRVEHDAGHASSSRNRRRHRGSGSQPSLD</sequence>
<evidence type="ECO:0000313" key="2">
    <source>
        <dbReference type="EMBL" id="TPX47130.1"/>
    </source>
</evidence>
<proteinExistence type="predicted"/>
<comment type="caution">
    <text evidence="2">The sequence shown here is derived from an EMBL/GenBank/DDBJ whole genome shotgun (WGS) entry which is preliminary data.</text>
</comment>
<evidence type="ECO:0000256" key="1">
    <source>
        <dbReference type="SAM" id="MobiDB-lite"/>
    </source>
</evidence>
<name>A0A507D8G2_9FUNG</name>
<reference evidence="2 3" key="1">
    <citation type="journal article" date="2019" name="Sci. Rep.">
        <title>Comparative genomics of chytrid fungi reveal insights into the obligate biotrophic and pathogenic lifestyle of Synchytrium endobioticum.</title>
        <authorList>
            <person name="van de Vossenberg B.T.L.H."/>
            <person name="Warris S."/>
            <person name="Nguyen H.D.T."/>
            <person name="van Gent-Pelzer M.P.E."/>
            <person name="Joly D.L."/>
            <person name="van de Geest H.C."/>
            <person name="Bonants P.J.M."/>
            <person name="Smith D.S."/>
            <person name="Levesque C.A."/>
            <person name="van der Lee T.A.J."/>
        </authorList>
    </citation>
    <scope>NUCLEOTIDE SEQUENCE [LARGE SCALE GENOMIC DNA]</scope>
    <source>
        <strain evidence="2 3">MB42</strain>
    </source>
</reference>
<dbReference type="VEuPathDB" id="FungiDB:SeMB42_g03449"/>
<accession>A0A507D8G2</accession>
<dbReference type="Proteomes" id="UP000317494">
    <property type="component" value="Unassembled WGS sequence"/>
</dbReference>
<dbReference type="AlphaFoldDB" id="A0A507D8G2"/>
<gene>
    <name evidence="2" type="ORF">SeMB42_g03449</name>
</gene>
<dbReference type="EMBL" id="QEAN01000122">
    <property type="protein sequence ID" value="TPX47130.1"/>
    <property type="molecule type" value="Genomic_DNA"/>
</dbReference>
<keyword evidence="3" id="KW-1185">Reference proteome</keyword>
<organism evidence="2 3">
    <name type="scientific">Synchytrium endobioticum</name>
    <dbReference type="NCBI Taxonomy" id="286115"/>
    <lineage>
        <taxon>Eukaryota</taxon>
        <taxon>Fungi</taxon>
        <taxon>Fungi incertae sedis</taxon>
        <taxon>Chytridiomycota</taxon>
        <taxon>Chytridiomycota incertae sedis</taxon>
        <taxon>Chytridiomycetes</taxon>
        <taxon>Synchytriales</taxon>
        <taxon>Synchytriaceae</taxon>
        <taxon>Synchytrium</taxon>
    </lineage>
</organism>
<evidence type="ECO:0000313" key="3">
    <source>
        <dbReference type="Proteomes" id="UP000317494"/>
    </source>
</evidence>
<protein>
    <submittedName>
        <fullName evidence="2">Uncharacterized protein</fullName>
    </submittedName>
</protein>
<feature type="region of interest" description="Disordered" evidence="1">
    <location>
        <begin position="535"/>
        <end position="584"/>
    </location>
</feature>